<protein>
    <submittedName>
        <fullName evidence="1">Uncharacterized protein</fullName>
    </submittedName>
</protein>
<evidence type="ECO:0000313" key="2">
    <source>
        <dbReference type="Proteomes" id="UP000307461"/>
    </source>
</evidence>
<dbReference type="Proteomes" id="UP000307461">
    <property type="component" value="Segment"/>
</dbReference>
<keyword evidence="2" id="KW-1185">Reference proteome</keyword>
<evidence type="ECO:0000313" key="1">
    <source>
        <dbReference type="EMBL" id="QBQ76706.1"/>
    </source>
</evidence>
<dbReference type="EMBL" id="MK373772">
    <property type="protein sequence ID" value="QBQ76706.1"/>
    <property type="molecule type" value="Genomic_DNA"/>
</dbReference>
<sequence length="238" mass="26916">MTINIDDIMNHYGADLVDDAVDGAQLPTRKAAVFLAKNPCRHCGERERYVSSRGCVQCARDKNVSREYQKAKLAREIAVHKGESTYTGRPCKVCSNTIKYTLNAGCTHCAAVKRDAFRRNRAKAYHSDDSLIMWVNHAPAKGCEHYYQQIPALAARPDGGQWSVRYTDAKHLMPGGDRLLTGRDVMERPEFAQWLLNEMVMGVQRAGGHHDILPHIAAPLRAAYLDYCRRRKETRKKC</sequence>
<gene>
    <name evidence="1" type="ORF">PTXU04_00092</name>
</gene>
<organism evidence="1 2">
    <name type="scientific">Escherichia phage PTXU04</name>
    <dbReference type="NCBI Taxonomy" id="2508206"/>
    <lineage>
        <taxon>Viruses</taxon>
        <taxon>Duplodnaviria</taxon>
        <taxon>Heunggongvirae</taxon>
        <taxon>Uroviricota</taxon>
        <taxon>Caudoviricetes</taxon>
        <taxon>Xuquatrovirus</taxon>
        <taxon>Xuquatrovirus PTXU04</taxon>
    </lineage>
</organism>
<proteinExistence type="predicted"/>
<name>A0A482MT00_9CAUD</name>
<reference evidence="1 2" key="1">
    <citation type="submission" date="2019-01" db="EMBL/GenBank/DDBJ databases">
        <title>Still something new to discover - new insights into E. coli phage diversity and taxonomy.</title>
        <authorList>
            <person name="Korf I.H.E."/>
            <person name="Adriaennsens E."/>
            <person name="Dreiseikelmann B."/>
            <person name="Kropinski A."/>
            <person name="Nimtz M."/>
            <person name="Meier-Kolthoff J.P."/>
            <person name="Rohde M."/>
            <person name="van Raaij M."/>
            <person name="Wittmann J."/>
        </authorList>
    </citation>
    <scope>NUCLEOTIDE SEQUENCE [LARGE SCALE GENOMIC DNA]</scope>
</reference>
<accession>A0A482MT00</accession>